<feature type="coiled-coil region" evidence="1">
    <location>
        <begin position="430"/>
        <end position="509"/>
    </location>
</feature>
<evidence type="ECO:0000313" key="3">
    <source>
        <dbReference type="EMBL" id="CAK9190013.1"/>
    </source>
</evidence>
<name>A0ABP0T9L2_9BRYO</name>
<protein>
    <recommendedName>
        <fullName evidence="5">Centrosomal protein of 85 kDa-like</fullName>
    </recommendedName>
</protein>
<feature type="region of interest" description="Disordered" evidence="2">
    <location>
        <begin position="1"/>
        <end position="30"/>
    </location>
</feature>
<accession>A0ABP0T9L2</accession>
<organism evidence="3 4">
    <name type="scientific">Sphagnum troendelagicum</name>
    <dbReference type="NCBI Taxonomy" id="128251"/>
    <lineage>
        <taxon>Eukaryota</taxon>
        <taxon>Viridiplantae</taxon>
        <taxon>Streptophyta</taxon>
        <taxon>Embryophyta</taxon>
        <taxon>Bryophyta</taxon>
        <taxon>Sphagnophytina</taxon>
        <taxon>Sphagnopsida</taxon>
        <taxon>Sphagnales</taxon>
        <taxon>Sphagnaceae</taxon>
        <taxon>Sphagnum</taxon>
    </lineage>
</organism>
<evidence type="ECO:0000256" key="2">
    <source>
        <dbReference type="SAM" id="MobiDB-lite"/>
    </source>
</evidence>
<proteinExistence type="predicted"/>
<dbReference type="EMBL" id="OZ019893">
    <property type="protein sequence ID" value="CAK9190013.1"/>
    <property type="molecule type" value="Genomic_DNA"/>
</dbReference>
<keyword evidence="1" id="KW-0175">Coiled coil</keyword>
<dbReference type="Proteomes" id="UP001497512">
    <property type="component" value="Chromosome 1"/>
</dbReference>
<sequence>MMCTMYQGSHNPTTSLLSRQAKHGQKRKGKPMEAWMIMDLERNAAQEIEERCKQNLDMNVIQRIADGVEQMVFSWDSEKKDRDRVSKSLENFGSGMKEDDNVHVYESEDCVVPQDRHHASVHKNGLPYNEGCKHATGSGKRKGERLWPLLTCVNHRLGSEHEHEPYRLRNSRDRERERRREGTGCHDVSFHQDSVGGTVLEVRGQSGGYLRIATGEQLFTAEKKMRKTEEGFVQGRKAAKDTSLQLTVRGPLTLQDEQQSATMTPCQGSLPSTHHSTLSRACTDVPIYSSGEAPVDGYSVSMPRCYTGIEQKKQTEMSEVGHHSIQMAVPQGSDKMLENKFWSLLHLSPCISIIQEKECPWSAPPVILDAGELQIALLECAMEYELKTIETKIKMQELKFHGQEIEHQKLEQQPCVEKFAEQGDLQQISLHRLRKQMMKLQDEKGALSKELSTLRTRERKFDKQQHTLDNALHHVNHLQRELLKKQQEVVECQLKQKEEQAHLQDLEEKLKRTHIVHTSQRLEPCKLLTLLPALREWLHSLRKDIDEEHSFPHLITHYVKPLSALPIKDRNYQGHLGPLGHLSEQLKQQADVKLSVAQVDVIICCLTKEIQALQNELINLARC</sequence>
<feature type="compositionally biased region" description="Polar residues" evidence="2">
    <location>
        <begin position="1"/>
        <end position="18"/>
    </location>
</feature>
<gene>
    <name evidence="3" type="ORF">CSSPTR1EN2_LOCUS614</name>
</gene>
<evidence type="ECO:0000313" key="4">
    <source>
        <dbReference type="Proteomes" id="UP001497512"/>
    </source>
</evidence>
<feature type="compositionally biased region" description="Basic residues" evidence="2">
    <location>
        <begin position="20"/>
        <end position="29"/>
    </location>
</feature>
<evidence type="ECO:0008006" key="5">
    <source>
        <dbReference type="Google" id="ProtNLM"/>
    </source>
</evidence>
<feature type="region of interest" description="Disordered" evidence="2">
    <location>
        <begin position="160"/>
        <end position="190"/>
    </location>
</feature>
<keyword evidence="4" id="KW-1185">Reference proteome</keyword>
<evidence type="ECO:0000256" key="1">
    <source>
        <dbReference type="SAM" id="Coils"/>
    </source>
</evidence>
<reference evidence="3 4" key="1">
    <citation type="submission" date="2024-02" db="EMBL/GenBank/DDBJ databases">
        <authorList>
            <consortium name="ELIXIR-Norway"/>
            <consortium name="Elixir Norway"/>
        </authorList>
    </citation>
    <scope>NUCLEOTIDE SEQUENCE [LARGE SCALE GENOMIC DNA]</scope>
</reference>